<gene>
    <name evidence="4" type="primary">LOC113467735</name>
</gene>
<feature type="transmembrane region" description="Helical" evidence="1">
    <location>
        <begin position="65"/>
        <end position="90"/>
    </location>
</feature>
<feature type="signal peptide" evidence="2">
    <location>
        <begin position="1"/>
        <end position="23"/>
    </location>
</feature>
<keyword evidence="1" id="KW-0472">Membrane</keyword>
<keyword evidence="1" id="KW-1133">Transmembrane helix</keyword>
<evidence type="ECO:0000313" key="4">
    <source>
        <dbReference type="RefSeq" id="XP_026679894.1"/>
    </source>
</evidence>
<keyword evidence="1" id="KW-0812">Transmembrane</keyword>
<dbReference type="GeneID" id="113467735"/>
<dbReference type="PaxDb" id="121845-A0A3Q0IUH1"/>
<keyword evidence="2" id="KW-0732">Signal</keyword>
<organism evidence="3 4">
    <name type="scientific">Diaphorina citri</name>
    <name type="common">Asian citrus psyllid</name>
    <dbReference type="NCBI Taxonomy" id="121845"/>
    <lineage>
        <taxon>Eukaryota</taxon>
        <taxon>Metazoa</taxon>
        <taxon>Ecdysozoa</taxon>
        <taxon>Arthropoda</taxon>
        <taxon>Hexapoda</taxon>
        <taxon>Insecta</taxon>
        <taxon>Pterygota</taxon>
        <taxon>Neoptera</taxon>
        <taxon>Paraneoptera</taxon>
        <taxon>Hemiptera</taxon>
        <taxon>Sternorrhyncha</taxon>
        <taxon>Psylloidea</taxon>
        <taxon>Psyllidae</taxon>
        <taxon>Diaphorininae</taxon>
        <taxon>Diaphorina</taxon>
    </lineage>
</organism>
<name>A0A3Q0IUH1_DIACI</name>
<keyword evidence="3" id="KW-1185">Reference proteome</keyword>
<dbReference type="Proteomes" id="UP000079169">
    <property type="component" value="Unplaced"/>
</dbReference>
<evidence type="ECO:0000256" key="2">
    <source>
        <dbReference type="SAM" id="SignalP"/>
    </source>
</evidence>
<evidence type="ECO:0000313" key="3">
    <source>
        <dbReference type="Proteomes" id="UP000079169"/>
    </source>
</evidence>
<dbReference type="AlphaFoldDB" id="A0A3Q0IUH1"/>
<dbReference type="KEGG" id="dci:113467735"/>
<sequence>MMKNTFPANGVTILLMTLPGGSSSICALIDNNVFVLWSIFSQVARLFLGFPHNNYYEFIINEGSYIFWAVFQLATVAILLYSTFAAIYFARYTYFNEKIPADYDEPFITRHMTGRSAFSGFEPGIYQNIMDAVDRSYDFEDDDS</sequence>
<proteinExistence type="predicted"/>
<dbReference type="STRING" id="121845.A0A3Q0IUH1"/>
<feature type="chain" id="PRO_5017949683" evidence="2">
    <location>
        <begin position="24"/>
        <end position="144"/>
    </location>
</feature>
<accession>A0A3Q0IUH1</accession>
<protein>
    <submittedName>
        <fullName evidence="4">Uncharacterized protein LOC113467735</fullName>
    </submittedName>
</protein>
<dbReference type="RefSeq" id="XP_026679894.1">
    <property type="nucleotide sequence ID" value="XM_026824093.1"/>
</dbReference>
<reference evidence="4" key="1">
    <citation type="submission" date="2025-08" db="UniProtKB">
        <authorList>
            <consortium name="RefSeq"/>
        </authorList>
    </citation>
    <scope>IDENTIFICATION</scope>
</reference>
<evidence type="ECO:0000256" key="1">
    <source>
        <dbReference type="SAM" id="Phobius"/>
    </source>
</evidence>